<comment type="similarity">
    <text evidence="2">Belongs to the mitochondrion-specific ribosomal protein mL53 family.</text>
</comment>
<dbReference type="GO" id="GO:1990904">
    <property type="term" value="C:ribonucleoprotein complex"/>
    <property type="evidence" value="ECO:0007669"/>
    <property type="project" value="UniProtKB-KW"/>
</dbReference>
<dbReference type="InterPro" id="IPR019716">
    <property type="entry name" value="Ribosomal_mL53"/>
</dbReference>
<evidence type="ECO:0000256" key="5">
    <source>
        <dbReference type="ARBA" id="ARBA00023274"/>
    </source>
</evidence>
<keyword evidence="4" id="KW-0496">Mitochondrion</keyword>
<dbReference type="GO" id="GO:0005739">
    <property type="term" value="C:mitochondrion"/>
    <property type="evidence" value="ECO:0007669"/>
    <property type="project" value="UniProtKB-SubCell"/>
</dbReference>
<dbReference type="AlphaFoldDB" id="A0AAF0DKK8"/>
<dbReference type="Pfam" id="PF10780">
    <property type="entry name" value="MRP_L53"/>
    <property type="match status" value="1"/>
</dbReference>
<evidence type="ECO:0000313" key="7">
    <source>
        <dbReference type="EMBL" id="WEW59974.1"/>
    </source>
</evidence>
<dbReference type="Proteomes" id="UP001219355">
    <property type="component" value="Chromosome 3"/>
</dbReference>
<gene>
    <name evidence="7" type="ORF">PRK78_005456</name>
</gene>
<evidence type="ECO:0000313" key="8">
    <source>
        <dbReference type="Proteomes" id="UP001219355"/>
    </source>
</evidence>
<evidence type="ECO:0000256" key="1">
    <source>
        <dbReference type="ARBA" id="ARBA00004173"/>
    </source>
</evidence>
<dbReference type="Gene3D" id="3.40.30.10">
    <property type="entry name" value="Glutaredoxin"/>
    <property type="match status" value="1"/>
</dbReference>
<proteinExistence type="inferred from homology"/>
<accession>A0AAF0DKK8</accession>
<protein>
    <recommendedName>
        <fullName evidence="6">Large ribosomal subunit protein mL53</fullName>
    </recommendedName>
</protein>
<keyword evidence="8" id="KW-1185">Reference proteome</keyword>
<dbReference type="GO" id="GO:0005840">
    <property type="term" value="C:ribosome"/>
    <property type="evidence" value="ECO:0007669"/>
    <property type="project" value="UniProtKB-KW"/>
</dbReference>
<evidence type="ECO:0000256" key="2">
    <source>
        <dbReference type="ARBA" id="ARBA00005557"/>
    </source>
</evidence>
<dbReference type="EMBL" id="CP120629">
    <property type="protein sequence ID" value="WEW59974.1"/>
    <property type="molecule type" value="Genomic_DNA"/>
</dbReference>
<name>A0AAF0DKK8_9EURO</name>
<keyword evidence="3" id="KW-0689">Ribosomal protein</keyword>
<evidence type="ECO:0000256" key="4">
    <source>
        <dbReference type="ARBA" id="ARBA00023128"/>
    </source>
</evidence>
<organism evidence="7 8">
    <name type="scientific">Emydomyces testavorans</name>
    <dbReference type="NCBI Taxonomy" id="2070801"/>
    <lineage>
        <taxon>Eukaryota</taxon>
        <taxon>Fungi</taxon>
        <taxon>Dikarya</taxon>
        <taxon>Ascomycota</taxon>
        <taxon>Pezizomycotina</taxon>
        <taxon>Eurotiomycetes</taxon>
        <taxon>Eurotiomycetidae</taxon>
        <taxon>Onygenales</taxon>
        <taxon>Nannizziopsiaceae</taxon>
        <taxon>Emydomyces</taxon>
    </lineage>
</organism>
<evidence type="ECO:0000256" key="6">
    <source>
        <dbReference type="ARBA" id="ARBA00035180"/>
    </source>
</evidence>
<evidence type="ECO:0000256" key="3">
    <source>
        <dbReference type="ARBA" id="ARBA00022980"/>
    </source>
</evidence>
<keyword evidence="5" id="KW-0687">Ribonucleoprotein</keyword>
<reference evidence="7" key="1">
    <citation type="submission" date="2023-03" db="EMBL/GenBank/DDBJ databases">
        <title>Emydomyces testavorans Genome Sequence.</title>
        <authorList>
            <person name="Hoyer L."/>
        </authorList>
    </citation>
    <scope>NUCLEOTIDE SEQUENCE</scope>
    <source>
        <strain evidence="7">16-2883</strain>
    </source>
</reference>
<comment type="subcellular location">
    <subcellularLocation>
        <location evidence="1">Mitochondrion</location>
    </subcellularLocation>
</comment>
<sequence>MPIPLSTISSFRASFSPFSPLSKPCRLILSLLQTPTTAPVSSASHIQVSVTKLPRNSPQLPEMTIGFRNGKELKLEVGKNRMKIDDILEELGRVGRVIEREETHDDINESIRTCQEAIESIKIFQPEDKDTAI</sequence>